<evidence type="ECO:0000256" key="3">
    <source>
        <dbReference type="ARBA" id="ARBA00022692"/>
    </source>
</evidence>
<evidence type="ECO:0000256" key="4">
    <source>
        <dbReference type="ARBA" id="ARBA00022989"/>
    </source>
</evidence>
<keyword evidence="5 6" id="KW-0472">Membrane</keyword>
<dbReference type="RefSeq" id="WP_343048988.1">
    <property type="nucleotide sequence ID" value="NZ_JACCAC010000001.1"/>
</dbReference>
<feature type="transmembrane region" description="Helical" evidence="6">
    <location>
        <begin position="259"/>
        <end position="280"/>
    </location>
</feature>
<comment type="caution">
    <text evidence="9">The sequence shown here is derived from an EMBL/GenBank/DDBJ whole genome shotgun (WGS) entry which is preliminary data.</text>
</comment>
<evidence type="ECO:0000313" key="10">
    <source>
        <dbReference type="Proteomes" id="UP000544110"/>
    </source>
</evidence>
<dbReference type="PANTHER" id="PTHR35007">
    <property type="entry name" value="INTEGRAL MEMBRANE PROTEIN-RELATED"/>
    <property type="match status" value="1"/>
</dbReference>
<evidence type="ECO:0000256" key="1">
    <source>
        <dbReference type="ARBA" id="ARBA00004651"/>
    </source>
</evidence>
<evidence type="ECO:0000256" key="2">
    <source>
        <dbReference type="ARBA" id="ARBA00022475"/>
    </source>
</evidence>
<evidence type="ECO:0000259" key="8">
    <source>
        <dbReference type="Pfam" id="PF00482"/>
    </source>
</evidence>
<dbReference type="PANTHER" id="PTHR35007:SF3">
    <property type="entry name" value="POSSIBLE CONSERVED ALANINE RICH MEMBRANE PROTEIN"/>
    <property type="match status" value="1"/>
</dbReference>
<dbReference type="EMBL" id="JACCAC010000001">
    <property type="protein sequence ID" value="NYG53984.1"/>
    <property type="molecule type" value="Genomic_DNA"/>
</dbReference>
<protein>
    <submittedName>
        <fullName evidence="9">Flp pilus assembly protein TadB</fullName>
    </submittedName>
</protein>
<reference evidence="9 10" key="1">
    <citation type="submission" date="2020-07" db="EMBL/GenBank/DDBJ databases">
        <title>Sequencing the genomes of 1000 actinobacteria strains.</title>
        <authorList>
            <person name="Klenk H.-P."/>
        </authorList>
    </citation>
    <scope>NUCLEOTIDE SEQUENCE [LARGE SCALE GENOMIC DNA]</scope>
    <source>
        <strain evidence="9 10">DSM 24552</strain>
    </source>
</reference>
<keyword evidence="4 6" id="KW-1133">Transmembrane helix</keyword>
<sequence>MSCAATAVAAITAAVAAGTSVALAVRPRADLDGLRPPTPLAAGPAADRLSCGEVVCADSSADPRSSAGAPLRAGAGSDGAPLTGLPAAVAAAAATCLVTAVLVGGVVGWAAGALAGAAVGRVVRRREPAALRRERERASAALPVLVDLLAAALAAGAPVDRAVAAVCDAWPGAAADRLAGARARLSLGVDPVAVWEGVTRDPALAPLGRALARAAASGAPVAAAVAALADDLAEEARATVEDRARAVGVRAALPLGLCLLPAFVLVGIVPLAAGLLAGIVG</sequence>
<dbReference type="GO" id="GO:0005886">
    <property type="term" value="C:plasma membrane"/>
    <property type="evidence" value="ECO:0007669"/>
    <property type="project" value="UniProtKB-SubCell"/>
</dbReference>
<keyword evidence="3 6" id="KW-0812">Transmembrane</keyword>
<keyword evidence="7" id="KW-0732">Signal</keyword>
<dbReference type="AlphaFoldDB" id="A0A7Y9UR51"/>
<feature type="chain" id="PRO_5030747988" evidence="7">
    <location>
        <begin position="25"/>
        <end position="281"/>
    </location>
</feature>
<proteinExistence type="predicted"/>
<feature type="signal peptide" evidence="7">
    <location>
        <begin position="1"/>
        <end position="24"/>
    </location>
</feature>
<name>A0A7Y9UR51_9ACTN</name>
<evidence type="ECO:0000256" key="6">
    <source>
        <dbReference type="SAM" id="Phobius"/>
    </source>
</evidence>
<dbReference type="Pfam" id="PF00482">
    <property type="entry name" value="T2SSF"/>
    <property type="match status" value="1"/>
</dbReference>
<evidence type="ECO:0000313" key="9">
    <source>
        <dbReference type="EMBL" id="NYG53984.1"/>
    </source>
</evidence>
<organism evidence="9 10">
    <name type="scientific">Nocardioides perillae</name>
    <dbReference type="NCBI Taxonomy" id="1119534"/>
    <lineage>
        <taxon>Bacteria</taxon>
        <taxon>Bacillati</taxon>
        <taxon>Actinomycetota</taxon>
        <taxon>Actinomycetes</taxon>
        <taxon>Propionibacteriales</taxon>
        <taxon>Nocardioidaceae</taxon>
        <taxon>Nocardioides</taxon>
    </lineage>
</organism>
<gene>
    <name evidence="9" type="ORF">BJ989_000288</name>
</gene>
<keyword evidence="2" id="KW-1003">Cell membrane</keyword>
<keyword evidence="10" id="KW-1185">Reference proteome</keyword>
<dbReference type="Proteomes" id="UP000544110">
    <property type="component" value="Unassembled WGS sequence"/>
</dbReference>
<accession>A0A7Y9UR51</accession>
<evidence type="ECO:0000256" key="5">
    <source>
        <dbReference type="ARBA" id="ARBA00023136"/>
    </source>
</evidence>
<feature type="transmembrane region" description="Helical" evidence="6">
    <location>
        <begin position="87"/>
        <end position="119"/>
    </location>
</feature>
<feature type="domain" description="Type II secretion system protein GspF" evidence="8">
    <location>
        <begin position="146"/>
        <end position="267"/>
    </location>
</feature>
<dbReference type="InterPro" id="IPR018076">
    <property type="entry name" value="T2SS_GspF_dom"/>
</dbReference>
<evidence type="ECO:0000256" key="7">
    <source>
        <dbReference type="SAM" id="SignalP"/>
    </source>
</evidence>
<comment type="subcellular location">
    <subcellularLocation>
        <location evidence="1">Cell membrane</location>
        <topology evidence="1">Multi-pass membrane protein</topology>
    </subcellularLocation>
</comment>